<organism evidence="7 8">
    <name type="scientific">Methylobacterium crusticola</name>
    <dbReference type="NCBI Taxonomy" id="1697972"/>
    <lineage>
        <taxon>Bacteria</taxon>
        <taxon>Pseudomonadati</taxon>
        <taxon>Pseudomonadota</taxon>
        <taxon>Alphaproteobacteria</taxon>
        <taxon>Hyphomicrobiales</taxon>
        <taxon>Methylobacteriaceae</taxon>
        <taxon>Methylobacterium</taxon>
    </lineage>
</organism>
<keyword evidence="2" id="KW-1003">Cell membrane</keyword>
<accession>A0ABQ4QZ51</accession>
<reference evidence="7" key="1">
    <citation type="journal article" date="2021" name="Front. Microbiol.">
        <title>Comprehensive Comparative Genomics and Phenotyping of Methylobacterium Species.</title>
        <authorList>
            <person name="Alessa O."/>
            <person name="Ogura Y."/>
            <person name="Fujitani Y."/>
            <person name="Takami H."/>
            <person name="Hayashi T."/>
            <person name="Sahin N."/>
            <person name="Tani A."/>
        </authorList>
    </citation>
    <scope>NUCLEOTIDE SEQUENCE</scope>
    <source>
        <strain evidence="7">KCTC 52305</strain>
    </source>
</reference>
<evidence type="ECO:0000256" key="2">
    <source>
        <dbReference type="ARBA" id="ARBA00022475"/>
    </source>
</evidence>
<dbReference type="PANTHER" id="PTHR30250">
    <property type="entry name" value="PST FAMILY PREDICTED COLANIC ACID TRANSPORTER"/>
    <property type="match status" value="1"/>
</dbReference>
<dbReference type="EMBL" id="BPQH01000009">
    <property type="protein sequence ID" value="GJD50459.1"/>
    <property type="molecule type" value="Genomic_DNA"/>
</dbReference>
<dbReference type="Pfam" id="PF01943">
    <property type="entry name" value="Polysacc_synt"/>
    <property type="match status" value="1"/>
</dbReference>
<dbReference type="RefSeq" id="WP_128564475.1">
    <property type="nucleotide sequence ID" value="NZ_BPQH01000009.1"/>
</dbReference>
<feature type="transmembrane region" description="Helical" evidence="6">
    <location>
        <begin position="126"/>
        <end position="148"/>
    </location>
</feature>
<comment type="caution">
    <text evidence="7">The sequence shown here is derived from an EMBL/GenBank/DDBJ whole genome shotgun (WGS) entry which is preliminary data.</text>
</comment>
<feature type="transmembrane region" description="Helical" evidence="6">
    <location>
        <begin position="84"/>
        <end position="114"/>
    </location>
</feature>
<dbReference type="InterPro" id="IPR050833">
    <property type="entry name" value="Poly_Biosynth_Transport"/>
</dbReference>
<keyword evidence="5 6" id="KW-0472">Membrane</keyword>
<keyword evidence="3 6" id="KW-0812">Transmembrane</keyword>
<proteinExistence type="predicted"/>
<comment type="subcellular location">
    <subcellularLocation>
        <location evidence="1">Cell membrane</location>
        <topology evidence="1">Multi-pass membrane protein</topology>
    </subcellularLocation>
</comment>
<feature type="transmembrane region" description="Helical" evidence="6">
    <location>
        <begin position="183"/>
        <end position="203"/>
    </location>
</feature>
<sequence>MARLSRYSRFLRGSALIALVRIGGAGFGFLAQALLAHILGARDLGLFYAATSLAAVAGLLAAQGYPQIAARFAARYRREGRRDLFAAFVARATLDGATAALALGGLIAAASLAAPGLDPSTRACGAIAGLMVAATTCLTISTNLAGAIRLFGLCYVPECLVRPLAFLALVAGLGLAVPDVSGVLVTAVFAGLTIVVAAAQAGLMRRHLPAWRRPRPAERRLARRWRGEGRRLVLLSLYTNFFADLGILCVTPLLPKAEVAVFGLCLKLALLVGYVVQVTQQMAVPDFADARLSGDREAVRRIVRRAVVLPVGVTLAALAVVLAAGEPLLGLFGPDFRAGAPALAILVGSQAMRALAGPSAHLLTLTGAQGLNARLSLAALAVLVLATLVLAPTCGVAGAAGAVVLSYAAWIGGTALALARLGEPRTDALALMAPGPEPRPA</sequence>
<feature type="transmembrane region" description="Helical" evidence="6">
    <location>
        <begin position="232"/>
        <end position="253"/>
    </location>
</feature>
<evidence type="ECO:0000313" key="7">
    <source>
        <dbReference type="EMBL" id="GJD50459.1"/>
    </source>
</evidence>
<feature type="transmembrane region" description="Helical" evidence="6">
    <location>
        <begin position="336"/>
        <end position="356"/>
    </location>
</feature>
<keyword evidence="8" id="KW-1185">Reference proteome</keyword>
<dbReference type="Proteomes" id="UP001055167">
    <property type="component" value="Unassembled WGS sequence"/>
</dbReference>
<feature type="transmembrane region" description="Helical" evidence="6">
    <location>
        <begin position="45"/>
        <end position="63"/>
    </location>
</feature>
<evidence type="ECO:0000256" key="5">
    <source>
        <dbReference type="ARBA" id="ARBA00023136"/>
    </source>
</evidence>
<feature type="transmembrane region" description="Helical" evidence="6">
    <location>
        <begin position="259"/>
        <end position="276"/>
    </location>
</feature>
<protein>
    <recommendedName>
        <fullName evidence="9">Lipopolysaccharide biosynthesis protein</fullName>
    </recommendedName>
</protein>
<dbReference type="InterPro" id="IPR002797">
    <property type="entry name" value="Polysacc_synth"/>
</dbReference>
<dbReference type="PANTHER" id="PTHR30250:SF11">
    <property type="entry name" value="O-ANTIGEN TRANSPORTER-RELATED"/>
    <property type="match status" value="1"/>
</dbReference>
<feature type="transmembrane region" description="Helical" evidence="6">
    <location>
        <begin position="404"/>
        <end position="422"/>
    </location>
</feature>
<feature type="transmembrane region" description="Helical" evidence="6">
    <location>
        <begin position="306"/>
        <end position="324"/>
    </location>
</feature>
<evidence type="ECO:0000256" key="1">
    <source>
        <dbReference type="ARBA" id="ARBA00004651"/>
    </source>
</evidence>
<evidence type="ECO:0000256" key="4">
    <source>
        <dbReference type="ARBA" id="ARBA00022989"/>
    </source>
</evidence>
<evidence type="ECO:0008006" key="9">
    <source>
        <dbReference type="Google" id="ProtNLM"/>
    </source>
</evidence>
<keyword evidence="4 6" id="KW-1133">Transmembrane helix</keyword>
<reference evidence="7" key="2">
    <citation type="submission" date="2021-08" db="EMBL/GenBank/DDBJ databases">
        <authorList>
            <person name="Tani A."/>
            <person name="Ola A."/>
            <person name="Ogura Y."/>
            <person name="Katsura K."/>
            <person name="Hayashi T."/>
        </authorList>
    </citation>
    <scope>NUCLEOTIDE SEQUENCE</scope>
    <source>
        <strain evidence="7">KCTC 52305</strain>
    </source>
</reference>
<feature type="transmembrane region" description="Helical" evidence="6">
    <location>
        <begin position="16"/>
        <end position="39"/>
    </location>
</feature>
<evidence type="ECO:0000313" key="8">
    <source>
        <dbReference type="Proteomes" id="UP001055167"/>
    </source>
</evidence>
<name>A0ABQ4QZ51_9HYPH</name>
<feature type="transmembrane region" description="Helical" evidence="6">
    <location>
        <begin position="377"/>
        <end position="398"/>
    </location>
</feature>
<gene>
    <name evidence="7" type="ORF">OPKNFCMD_3198</name>
</gene>
<feature type="transmembrane region" description="Helical" evidence="6">
    <location>
        <begin position="160"/>
        <end position="177"/>
    </location>
</feature>
<evidence type="ECO:0000256" key="6">
    <source>
        <dbReference type="SAM" id="Phobius"/>
    </source>
</evidence>
<evidence type="ECO:0000256" key="3">
    <source>
        <dbReference type="ARBA" id="ARBA00022692"/>
    </source>
</evidence>